<evidence type="ECO:0000256" key="6">
    <source>
        <dbReference type="PROSITE-ProRule" id="PRU00552"/>
    </source>
</evidence>
<evidence type="ECO:0000259" key="9">
    <source>
        <dbReference type="PROSITE" id="PS51192"/>
    </source>
</evidence>
<evidence type="ECO:0000259" key="11">
    <source>
        <dbReference type="PROSITE" id="PS51195"/>
    </source>
</evidence>
<keyword evidence="2 7" id="KW-0378">Hydrolase</keyword>
<dbReference type="InterPro" id="IPR027417">
    <property type="entry name" value="P-loop_NTPase"/>
</dbReference>
<dbReference type="InterPro" id="IPR011545">
    <property type="entry name" value="DEAD/DEAH_box_helicase_dom"/>
</dbReference>
<dbReference type="CDD" id="cd12252">
    <property type="entry name" value="RRM_DbpA"/>
    <property type="match status" value="1"/>
</dbReference>
<dbReference type="InterPro" id="IPR044742">
    <property type="entry name" value="DEAD/DEAH_RhlB"/>
</dbReference>
<dbReference type="Pfam" id="PF00270">
    <property type="entry name" value="DEAD"/>
    <property type="match status" value="1"/>
</dbReference>
<accession>A0A1H9E932</accession>
<reference evidence="12 13" key="1">
    <citation type="submission" date="2016-10" db="EMBL/GenBank/DDBJ databases">
        <authorList>
            <person name="de Groot N.N."/>
        </authorList>
    </citation>
    <scope>NUCLEOTIDE SEQUENCE [LARGE SCALE GENOMIC DNA]</scope>
    <source>
        <strain evidence="12 13">DSM 27078</strain>
    </source>
</reference>
<evidence type="ECO:0000259" key="10">
    <source>
        <dbReference type="PROSITE" id="PS51194"/>
    </source>
</evidence>
<sequence length="634" mass="71096">MNKFEQLGLNESLLKAIGDLGFETPSEVQEKAIPLLLQDDTDIVALAQTGTGKTAAFGFPLIQKIDPFNKQTQVLILSPTRELCLQITNEIKLYSKYIDGLYTVAVYGGASINDQARDIKRGAQVIVATPGRMQDMINRGMVNIKNISICVLDEADEMLNMGFYEDITSILSETPRDKNTWLFSATMPQEVARIAKEFMRDPQEITVGHKNSSSANISHEYYLVNARDRYEALKRLADANPDIFSVVFCRTKRDTQAVAEKLIEDGYNAAALHGDLSQAQRDGVMKAFRGRQIQMLVATDVAARGIDVDNVTHVINYQLPDEIETYTHRSGRTGRAGKSGTSFVIITKSEVRKIHAIERIIKTKFEEKTIPSGMEICEIQLLHLANKIKDTETDHAIDNYLPAIFDILGDLDKEELIKKVVSVEFNRFLNYYKKSKDLTQIPGKAGEVPTSGAVRYFVNLGARDGFEWMELKDFLRDTLEVGRDDVFKVDVKEGFSFFNTDAELADKVMTVLNGLEHNGRRINVEISKNDGAKNSGRRDHNGRDRKRDGGFSGKREGGSRDGSFRRDGGNREGGFRREGGSREGGFRSDRPKRDGERRSDSRDSGRRGEGRTSERRSSGSSFESAKRTPRRSKD</sequence>
<dbReference type="Pfam" id="PF00271">
    <property type="entry name" value="Helicase_C"/>
    <property type="match status" value="1"/>
</dbReference>
<keyword evidence="13" id="KW-1185">Reference proteome</keyword>
<dbReference type="Gene3D" id="3.40.50.300">
    <property type="entry name" value="P-loop containing nucleotide triphosphate hydrolases"/>
    <property type="match status" value="2"/>
</dbReference>
<dbReference type="InterPro" id="IPR012677">
    <property type="entry name" value="Nucleotide-bd_a/b_plait_sf"/>
</dbReference>
<dbReference type="STRING" id="1299341.SAMN05444005_11046"/>
<dbReference type="InterPro" id="IPR014001">
    <property type="entry name" value="Helicase_ATP-bd"/>
</dbReference>
<dbReference type="PROSITE" id="PS51195">
    <property type="entry name" value="Q_MOTIF"/>
    <property type="match status" value="1"/>
</dbReference>
<dbReference type="SUPFAM" id="SSF52540">
    <property type="entry name" value="P-loop containing nucleoside triphosphate hydrolases"/>
    <property type="match status" value="1"/>
</dbReference>
<dbReference type="SMART" id="SM00487">
    <property type="entry name" value="DEXDc"/>
    <property type="match status" value="1"/>
</dbReference>
<dbReference type="PROSITE" id="PS00039">
    <property type="entry name" value="DEAD_ATP_HELICASE"/>
    <property type="match status" value="1"/>
</dbReference>
<dbReference type="Proteomes" id="UP000198648">
    <property type="component" value="Unassembled WGS sequence"/>
</dbReference>
<feature type="compositionally biased region" description="Basic and acidic residues" evidence="8">
    <location>
        <begin position="524"/>
        <end position="617"/>
    </location>
</feature>
<dbReference type="Pfam" id="PF03880">
    <property type="entry name" value="DbpA"/>
    <property type="match status" value="1"/>
</dbReference>
<keyword evidence="1 7" id="KW-0547">Nucleotide-binding</keyword>
<dbReference type="EMBL" id="FOEI01000010">
    <property type="protein sequence ID" value="SEQ21763.1"/>
    <property type="molecule type" value="Genomic_DNA"/>
</dbReference>
<dbReference type="InterPro" id="IPR000629">
    <property type="entry name" value="RNA-helicase_DEAD-box_CS"/>
</dbReference>
<dbReference type="InterPro" id="IPR014014">
    <property type="entry name" value="RNA_helicase_DEAD_Q_motif"/>
</dbReference>
<dbReference type="PANTHER" id="PTHR47959">
    <property type="entry name" value="ATP-DEPENDENT RNA HELICASE RHLE-RELATED"/>
    <property type="match status" value="1"/>
</dbReference>
<keyword evidence="3 7" id="KW-0347">Helicase</keyword>
<dbReference type="PROSITE" id="PS51194">
    <property type="entry name" value="HELICASE_CTER"/>
    <property type="match status" value="1"/>
</dbReference>
<dbReference type="CDD" id="cd00268">
    <property type="entry name" value="DEADc"/>
    <property type="match status" value="1"/>
</dbReference>
<organism evidence="12 13">
    <name type="scientific">Flavobacterium urocaniciphilum</name>
    <dbReference type="NCBI Taxonomy" id="1299341"/>
    <lineage>
        <taxon>Bacteria</taxon>
        <taxon>Pseudomonadati</taxon>
        <taxon>Bacteroidota</taxon>
        <taxon>Flavobacteriia</taxon>
        <taxon>Flavobacteriales</taxon>
        <taxon>Flavobacteriaceae</taxon>
        <taxon>Flavobacterium</taxon>
    </lineage>
</organism>
<feature type="domain" description="DEAD-box RNA helicase Q" evidence="11">
    <location>
        <begin position="2"/>
        <end position="30"/>
    </location>
</feature>
<protein>
    <submittedName>
        <fullName evidence="12">ATP-dependent RNA helicase DeaD</fullName>
    </submittedName>
</protein>
<dbReference type="OrthoDB" id="9785240at2"/>
<evidence type="ECO:0000256" key="2">
    <source>
        <dbReference type="ARBA" id="ARBA00022801"/>
    </source>
</evidence>
<dbReference type="GO" id="GO:0005829">
    <property type="term" value="C:cytosol"/>
    <property type="evidence" value="ECO:0007669"/>
    <property type="project" value="TreeGrafter"/>
</dbReference>
<dbReference type="SMART" id="SM00490">
    <property type="entry name" value="HELICc"/>
    <property type="match status" value="1"/>
</dbReference>
<dbReference type="PANTHER" id="PTHR47959:SF13">
    <property type="entry name" value="ATP-DEPENDENT RNA HELICASE RHLE"/>
    <property type="match status" value="1"/>
</dbReference>
<evidence type="ECO:0000256" key="3">
    <source>
        <dbReference type="ARBA" id="ARBA00022806"/>
    </source>
</evidence>
<feature type="region of interest" description="Disordered" evidence="8">
    <location>
        <begin position="524"/>
        <end position="634"/>
    </location>
</feature>
<evidence type="ECO:0000313" key="13">
    <source>
        <dbReference type="Proteomes" id="UP000198648"/>
    </source>
</evidence>
<proteinExistence type="inferred from homology"/>
<feature type="domain" description="Helicase ATP-binding" evidence="9">
    <location>
        <begin position="34"/>
        <end position="205"/>
    </location>
</feature>
<dbReference type="GO" id="GO:0005524">
    <property type="term" value="F:ATP binding"/>
    <property type="evidence" value="ECO:0007669"/>
    <property type="project" value="UniProtKB-KW"/>
</dbReference>
<evidence type="ECO:0000256" key="4">
    <source>
        <dbReference type="ARBA" id="ARBA00022840"/>
    </source>
</evidence>
<dbReference type="CDD" id="cd18787">
    <property type="entry name" value="SF2_C_DEAD"/>
    <property type="match status" value="1"/>
</dbReference>
<dbReference type="PROSITE" id="PS51192">
    <property type="entry name" value="HELICASE_ATP_BIND_1"/>
    <property type="match status" value="1"/>
</dbReference>
<dbReference type="InterPro" id="IPR005580">
    <property type="entry name" value="DbpA/CsdA_RNA-bd_dom"/>
</dbReference>
<dbReference type="GO" id="GO:0003724">
    <property type="term" value="F:RNA helicase activity"/>
    <property type="evidence" value="ECO:0007669"/>
    <property type="project" value="InterPro"/>
</dbReference>
<comment type="similarity">
    <text evidence="5 7">Belongs to the DEAD box helicase family.</text>
</comment>
<dbReference type="Gene3D" id="3.30.70.330">
    <property type="match status" value="1"/>
</dbReference>
<evidence type="ECO:0000256" key="8">
    <source>
        <dbReference type="SAM" id="MobiDB-lite"/>
    </source>
</evidence>
<dbReference type="GO" id="GO:0003676">
    <property type="term" value="F:nucleic acid binding"/>
    <property type="evidence" value="ECO:0007669"/>
    <property type="project" value="InterPro"/>
</dbReference>
<feature type="domain" description="Helicase C-terminal" evidence="10">
    <location>
        <begin position="225"/>
        <end position="378"/>
    </location>
</feature>
<keyword evidence="4 7" id="KW-0067">ATP-binding</keyword>
<dbReference type="RefSeq" id="WP_091470250.1">
    <property type="nucleotide sequence ID" value="NZ_FOEI01000010.1"/>
</dbReference>
<dbReference type="InterPro" id="IPR050079">
    <property type="entry name" value="DEAD_box_RNA_helicase"/>
</dbReference>
<evidence type="ECO:0000256" key="1">
    <source>
        <dbReference type="ARBA" id="ARBA00022741"/>
    </source>
</evidence>
<evidence type="ECO:0000256" key="7">
    <source>
        <dbReference type="RuleBase" id="RU000492"/>
    </source>
</evidence>
<dbReference type="AlphaFoldDB" id="A0A1H9E932"/>
<name>A0A1H9E932_9FLAO</name>
<gene>
    <name evidence="12" type="ORF">SAMN05444005_11046</name>
</gene>
<dbReference type="GO" id="GO:0016787">
    <property type="term" value="F:hydrolase activity"/>
    <property type="evidence" value="ECO:0007669"/>
    <property type="project" value="UniProtKB-KW"/>
</dbReference>
<evidence type="ECO:0000256" key="5">
    <source>
        <dbReference type="ARBA" id="ARBA00038437"/>
    </source>
</evidence>
<feature type="short sequence motif" description="Q motif" evidence="6">
    <location>
        <begin position="2"/>
        <end position="30"/>
    </location>
</feature>
<evidence type="ECO:0000313" key="12">
    <source>
        <dbReference type="EMBL" id="SEQ21763.1"/>
    </source>
</evidence>
<dbReference type="InterPro" id="IPR001650">
    <property type="entry name" value="Helicase_C-like"/>
</dbReference>